<dbReference type="InterPro" id="IPR013557">
    <property type="entry name" value="AntA/B_antirep"/>
</dbReference>
<evidence type="ECO:0000259" key="1">
    <source>
        <dbReference type="Pfam" id="PF03374"/>
    </source>
</evidence>
<dbReference type="PANTHER" id="PTHR36180:SF1">
    <property type="entry name" value="ANTA_ANTB ANTIREPRESSOR DOMAIN-CONTAINING PROTEIN"/>
    <property type="match status" value="1"/>
</dbReference>
<accession>A0ABY3PBT6</accession>
<evidence type="ECO:0000313" key="4">
    <source>
        <dbReference type="Proteomes" id="UP001197626"/>
    </source>
</evidence>
<dbReference type="PANTHER" id="PTHR36180">
    <property type="entry name" value="DNA-BINDING PROTEIN-RELATED-RELATED"/>
    <property type="match status" value="1"/>
</dbReference>
<organism evidence="3 4">
    <name type="scientific">Staphylococcus ratti</name>
    <dbReference type="NCBI Taxonomy" id="2892440"/>
    <lineage>
        <taxon>Bacteria</taxon>
        <taxon>Bacillati</taxon>
        <taxon>Bacillota</taxon>
        <taxon>Bacilli</taxon>
        <taxon>Bacillales</taxon>
        <taxon>Staphylococcaceae</taxon>
        <taxon>Staphylococcus</taxon>
    </lineage>
</organism>
<dbReference type="EMBL" id="CP086654">
    <property type="protein sequence ID" value="UEX89723.1"/>
    <property type="molecule type" value="Genomic_DNA"/>
</dbReference>
<sequence length="250" mass="28743">MQGLQPKTDIGKMFNIKEKENGEIAISGRELHKALEVKTRYNDWFERMINYGFEENSDYTAITQKRVTAQGNATNYLDHALTLDTAKEIAMIQRSEPGKRARQYFIQVEKAWNSPEMVMQRALKIANNTILQLESQIERNKPKIVFADAVATTKTSILVGELAKIIKQNGVNIGQRRLFEWLRQNGYLIKRKGVDYNMPTQYSMERELFEIKETTISHSDGHTSISKTPKVTGKGQQYFVNKFLGEKQTS</sequence>
<reference evidence="3 4" key="1">
    <citation type="journal article" date="2022" name="Pathogens">
        <title>Staphylococcus ratti sp. nov. Isolated from a Lab Rat.</title>
        <authorList>
            <person name="Kovarovic V."/>
            <person name="Sedlacek I."/>
            <person name="Petras P."/>
            <person name="Kralova S."/>
            <person name="Maslanova I."/>
            <person name="Svec P."/>
            <person name="Neumann-Schaal M."/>
            <person name="Botka T."/>
            <person name="Gelbicova T."/>
            <person name="Stankova E."/>
            <person name="Doskar J."/>
            <person name="Pantucek R."/>
        </authorList>
    </citation>
    <scope>NUCLEOTIDE SEQUENCE [LARGE SCALE GENOMIC DNA]</scope>
    <source>
        <strain evidence="3 4">CCM 9025</strain>
    </source>
</reference>
<name>A0ABY3PBT6_9STAP</name>
<dbReference type="InterPro" id="IPR005039">
    <property type="entry name" value="Ant_C"/>
</dbReference>
<evidence type="ECO:0000259" key="2">
    <source>
        <dbReference type="Pfam" id="PF08346"/>
    </source>
</evidence>
<proteinExistence type="predicted"/>
<protein>
    <submittedName>
        <fullName evidence="3">Phage antirepressor KilAC domain-containing protein</fullName>
    </submittedName>
</protein>
<evidence type="ECO:0000313" key="3">
    <source>
        <dbReference type="EMBL" id="UEX89723.1"/>
    </source>
</evidence>
<keyword evidence="4" id="KW-1185">Reference proteome</keyword>
<feature type="domain" description="Antirepressor protein C-terminal" evidence="1">
    <location>
        <begin position="134"/>
        <end position="244"/>
    </location>
</feature>
<dbReference type="RefSeq" id="WP_229292228.1">
    <property type="nucleotide sequence ID" value="NZ_CP086654.1"/>
</dbReference>
<dbReference type="Pfam" id="PF03374">
    <property type="entry name" value="ANT"/>
    <property type="match status" value="1"/>
</dbReference>
<feature type="domain" description="AntA/AntB antirepressor" evidence="2">
    <location>
        <begin position="26"/>
        <end position="95"/>
    </location>
</feature>
<dbReference type="Proteomes" id="UP001197626">
    <property type="component" value="Chromosome"/>
</dbReference>
<gene>
    <name evidence="3" type="ORF">LN051_09150</name>
</gene>
<dbReference type="Pfam" id="PF08346">
    <property type="entry name" value="AntA"/>
    <property type="match status" value="1"/>
</dbReference>